<name>A0A182T5U9_9DIPT</name>
<reference evidence="2" key="2">
    <citation type="submission" date="2020-05" db="UniProtKB">
        <authorList>
            <consortium name="EnsemblMetazoa"/>
        </authorList>
    </citation>
    <scope>IDENTIFICATION</scope>
    <source>
        <strain evidence="2">maculatus3</strain>
    </source>
</reference>
<dbReference type="Proteomes" id="UP000075901">
    <property type="component" value="Unassembled WGS sequence"/>
</dbReference>
<evidence type="ECO:0000313" key="3">
    <source>
        <dbReference type="Proteomes" id="UP000075901"/>
    </source>
</evidence>
<accession>A0A182T5U9</accession>
<protein>
    <submittedName>
        <fullName evidence="2">Uncharacterized protein</fullName>
    </submittedName>
</protein>
<sequence length="213" mass="23537">YHFFSERIDLHLCDDVGVGRSSHPNLTDGGALQISVQRFQIDYYPYHLAKADRSHWAKYREASIPPALWLEQSLNSFREAILNLSQPNRPPQHASLERTTNFGQQQTATPSSPAAMGHQRGASTASQTANGSQQPTAQSVPGTPNSGSSHSTVSPMKKHVLDNLAKLMCACVVMKIEEFTLYRVTTSGNKQMPKEFVAGKSDLDKKAQKWAEL</sequence>
<organism evidence="2 3">
    <name type="scientific">Anopheles maculatus</name>
    <dbReference type="NCBI Taxonomy" id="74869"/>
    <lineage>
        <taxon>Eukaryota</taxon>
        <taxon>Metazoa</taxon>
        <taxon>Ecdysozoa</taxon>
        <taxon>Arthropoda</taxon>
        <taxon>Hexapoda</taxon>
        <taxon>Insecta</taxon>
        <taxon>Pterygota</taxon>
        <taxon>Neoptera</taxon>
        <taxon>Endopterygota</taxon>
        <taxon>Diptera</taxon>
        <taxon>Nematocera</taxon>
        <taxon>Culicoidea</taxon>
        <taxon>Culicidae</taxon>
        <taxon>Anophelinae</taxon>
        <taxon>Anopheles</taxon>
        <taxon>Anopheles maculatus group</taxon>
    </lineage>
</organism>
<dbReference type="InterPro" id="IPR026728">
    <property type="entry name" value="BLTP3A/B"/>
</dbReference>
<evidence type="ECO:0000256" key="1">
    <source>
        <dbReference type="SAM" id="MobiDB-lite"/>
    </source>
</evidence>
<dbReference type="Pfam" id="PF24917">
    <property type="entry name" value="BLTP3A_B"/>
    <property type="match status" value="1"/>
</dbReference>
<evidence type="ECO:0000313" key="2">
    <source>
        <dbReference type="EnsemblMetazoa" id="AMAM020235-PA"/>
    </source>
</evidence>
<dbReference type="PANTHER" id="PTHR22774:SF11">
    <property type="entry name" value="CHOREIN N-TERMINAL DOMAIN-CONTAINING PROTEIN"/>
    <property type="match status" value="1"/>
</dbReference>
<dbReference type="PANTHER" id="PTHR22774">
    <property type="entry name" value="CHOREIN N-TERMINAL DOMAIN-CONTAINING PROTEIN"/>
    <property type="match status" value="1"/>
</dbReference>
<proteinExistence type="predicted"/>
<dbReference type="AlphaFoldDB" id="A0A182T5U9"/>
<feature type="compositionally biased region" description="Polar residues" evidence="1">
    <location>
        <begin position="121"/>
        <end position="154"/>
    </location>
</feature>
<feature type="compositionally biased region" description="Polar residues" evidence="1">
    <location>
        <begin position="97"/>
        <end position="112"/>
    </location>
</feature>
<keyword evidence="3" id="KW-1185">Reference proteome</keyword>
<reference evidence="3" key="1">
    <citation type="submission" date="2013-09" db="EMBL/GenBank/DDBJ databases">
        <title>The Genome Sequence of Anopheles maculatus species B.</title>
        <authorList>
            <consortium name="The Broad Institute Genomics Platform"/>
            <person name="Neafsey D.E."/>
            <person name="Besansky N."/>
            <person name="Howell P."/>
            <person name="Walton C."/>
            <person name="Young S.K."/>
            <person name="Zeng Q."/>
            <person name="Gargeya S."/>
            <person name="Fitzgerald M."/>
            <person name="Haas B."/>
            <person name="Abouelleil A."/>
            <person name="Allen A.W."/>
            <person name="Alvarado L."/>
            <person name="Arachchi H.M."/>
            <person name="Berlin A.M."/>
            <person name="Chapman S.B."/>
            <person name="Gainer-Dewar J."/>
            <person name="Goldberg J."/>
            <person name="Griggs A."/>
            <person name="Gujja S."/>
            <person name="Hansen M."/>
            <person name="Howarth C."/>
            <person name="Imamovic A."/>
            <person name="Ireland A."/>
            <person name="Larimer J."/>
            <person name="McCowan C."/>
            <person name="Murphy C."/>
            <person name="Pearson M."/>
            <person name="Poon T.W."/>
            <person name="Priest M."/>
            <person name="Roberts A."/>
            <person name="Saif S."/>
            <person name="Shea T."/>
            <person name="Sisk P."/>
            <person name="Sykes S."/>
            <person name="Wortman J."/>
            <person name="Nusbaum C."/>
            <person name="Birren B."/>
        </authorList>
    </citation>
    <scope>NUCLEOTIDE SEQUENCE [LARGE SCALE GENOMIC DNA]</scope>
    <source>
        <strain evidence="3">maculatus3</strain>
    </source>
</reference>
<dbReference type="EnsemblMetazoa" id="AMAM020235-RA">
    <property type="protein sequence ID" value="AMAM020235-PA"/>
    <property type="gene ID" value="AMAM020235"/>
</dbReference>
<feature type="region of interest" description="Disordered" evidence="1">
    <location>
        <begin position="85"/>
        <end position="154"/>
    </location>
</feature>
<dbReference type="VEuPathDB" id="VectorBase:AMAM020235"/>